<name>A0A233V6S0_FINMA</name>
<dbReference type="CDD" id="cd02440">
    <property type="entry name" value="AdoMet_MTases"/>
    <property type="match status" value="1"/>
</dbReference>
<dbReference type="Gene3D" id="3.40.50.150">
    <property type="entry name" value="Vaccinia Virus protein VP39"/>
    <property type="match status" value="1"/>
</dbReference>
<dbReference type="PROSITE" id="PS01131">
    <property type="entry name" value="RRNA_A_DIMETH"/>
    <property type="match status" value="1"/>
</dbReference>
<evidence type="ECO:0000256" key="2">
    <source>
        <dbReference type="ARBA" id="ARBA00022552"/>
    </source>
</evidence>
<evidence type="ECO:0000256" key="6">
    <source>
        <dbReference type="ARBA" id="ARBA00022884"/>
    </source>
</evidence>
<dbReference type="GO" id="GO:0003723">
    <property type="term" value="F:RNA binding"/>
    <property type="evidence" value="ECO:0007669"/>
    <property type="project" value="UniProtKB-UniRule"/>
</dbReference>
<dbReference type="SMART" id="SM00650">
    <property type="entry name" value="rADc"/>
    <property type="match status" value="1"/>
</dbReference>
<feature type="binding site" evidence="7 8">
    <location>
        <position position="102"/>
    </location>
    <ligand>
        <name>S-adenosyl-L-methionine</name>
        <dbReference type="ChEBI" id="CHEBI:59789"/>
    </ligand>
</feature>
<reference evidence="11" key="1">
    <citation type="submission" date="2017-04" db="EMBL/GenBank/DDBJ databases">
        <title>Finegoldia magna isolated from orthopedic joint implant-associated infections.</title>
        <authorList>
            <person name="Bjorklund S."/>
            <person name="Bruggemann H."/>
            <person name="Jensen A."/>
            <person name="Hellmark B."/>
            <person name="Soderquist B."/>
        </authorList>
    </citation>
    <scope>NUCLEOTIDE SEQUENCE [LARGE SCALE GENOMIC DNA]</scope>
    <source>
        <strain evidence="11">CCUG 54800</strain>
    </source>
</reference>
<dbReference type="GO" id="GO:0052908">
    <property type="term" value="F:16S rRNA (adenine(1518)-N(6)/adenine(1519)-N(6))-dimethyltransferase activity"/>
    <property type="evidence" value="ECO:0007669"/>
    <property type="project" value="UniProtKB-EC"/>
</dbReference>
<dbReference type="AlphaFoldDB" id="A0A233V6S0"/>
<dbReference type="InterPro" id="IPR001737">
    <property type="entry name" value="KsgA/Erm"/>
</dbReference>
<comment type="subcellular location">
    <subcellularLocation>
        <location evidence="7">Cytoplasm</location>
    </subcellularLocation>
</comment>
<comment type="catalytic activity">
    <reaction evidence="7">
        <text>adenosine(1518)/adenosine(1519) in 16S rRNA + 4 S-adenosyl-L-methionine = N(6)-dimethyladenosine(1518)/N(6)-dimethyladenosine(1519) in 16S rRNA + 4 S-adenosyl-L-homocysteine + 4 H(+)</text>
        <dbReference type="Rhea" id="RHEA:19609"/>
        <dbReference type="Rhea" id="RHEA-COMP:10232"/>
        <dbReference type="Rhea" id="RHEA-COMP:10233"/>
        <dbReference type="ChEBI" id="CHEBI:15378"/>
        <dbReference type="ChEBI" id="CHEBI:57856"/>
        <dbReference type="ChEBI" id="CHEBI:59789"/>
        <dbReference type="ChEBI" id="CHEBI:74411"/>
        <dbReference type="ChEBI" id="CHEBI:74493"/>
        <dbReference type="EC" id="2.1.1.182"/>
    </reaction>
</comment>
<keyword evidence="4 7" id="KW-0808">Transferase</keyword>
<sequence length="283" mass="32532">MSYRLHQPSYIKEILDKFGFKFSKALGQNFLIDGNLIENIIDYSDITEDDYVIEIGPGFGTLTERLVDKCKFLYSIEIDSRLMDVLKYTVGDRDNFQIINEDVLKVDLNELNHGDKKFKVVANLPYYITTPIIEHLFNYRDVIESITVMVQKEVANRMVADVGSKDYASLSLFVKQNSDAKIILNAPKTVFMPQPKVDSAVVNMKLKKLDEDIDQELLRQLIRSGFSKRRKTILNSFTSGFVNVDKNELKNILGDLNLKENLRAENLSLEDYKNIVKKLSDID</sequence>
<dbReference type="InterPro" id="IPR020598">
    <property type="entry name" value="rRNA_Ade_methylase_Trfase_N"/>
</dbReference>
<dbReference type="EC" id="2.1.1.182" evidence="7"/>
<dbReference type="InterPro" id="IPR029063">
    <property type="entry name" value="SAM-dependent_MTases_sf"/>
</dbReference>
<comment type="function">
    <text evidence="7">Specifically dimethylates two adjacent adenosines (A1518 and A1519) in the loop of a conserved hairpin near the 3'-end of 16S rRNA in the 30S particle. May play a critical role in biogenesis of 30S subunits.</text>
</comment>
<gene>
    <name evidence="7" type="primary">rsmA</name>
    <name evidence="7" type="synonym">ksgA</name>
    <name evidence="10" type="ORF">B9N49_03090</name>
</gene>
<evidence type="ECO:0000313" key="10">
    <source>
        <dbReference type="EMBL" id="OXZ28089.1"/>
    </source>
</evidence>
<keyword evidence="3 7" id="KW-0489">Methyltransferase</keyword>
<dbReference type="PROSITE" id="PS51689">
    <property type="entry name" value="SAM_RNA_A_N6_MT"/>
    <property type="match status" value="1"/>
</dbReference>
<dbReference type="Pfam" id="PF00398">
    <property type="entry name" value="RrnaAD"/>
    <property type="match status" value="1"/>
</dbReference>
<evidence type="ECO:0000256" key="8">
    <source>
        <dbReference type="PROSITE-ProRule" id="PRU01026"/>
    </source>
</evidence>
<feature type="binding site" evidence="7 8">
    <location>
        <position position="56"/>
    </location>
    <ligand>
        <name>S-adenosyl-L-methionine</name>
        <dbReference type="ChEBI" id="CHEBI:59789"/>
    </ligand>
</feature>
<evidence type="ECO:0000256" key="4">
    <source>
        <dbReference type="ARBA" id="ARBA00022679"/>
    </source>
</evidence>
<comment type="similarity">
    <text evidence="7">Belongs to the class I-like SAM-binding methyltransferase superfamily. rRNA adenine N(6)-methyltransferase family. RsmA subfamily.</text>
</comment>
<feature type="binding site" evidence="7 8">
    <location>
        <position position="31"/>
    </location>
    <ligand>
        <name>S-adenosyl-L-methionine</name>
        <dbReference type="ChEBI" id="CHEBI:59789"/>
    </ligand>
</feature>
<evidence type="ECO:0000313" key="11">
    <source>
        <dbReference type="Proteomes" id="UP000215413"/>
    </source>
</evidence>
<organism evidence="10 11">
    <name type="scientific">Finegoldia magna</name>
    <name type="common">Peptostreptococcus magnus</name>
    <dbReference type="NCBI Taxonomy" id="1260"/>
    <lineage>
        <taxon>Bacteria</taxon>
        <taxon>Bacillati</taxon>
        <taxon>Bacillota</taxon>
        <taxon>Tissierellia</taxon>
        <taxon>Tissierellales</taxon>
        <taxon>Peptoniphilaceae</taxon>
        <taxon>Finegoldia</taxon>
    </lineage>
</organism>
<dbReference type="PANTHER" id="PTHR11727">
    <property type="entry name" value="DIMETHYLADENOSINE TRANSFERASE"/>
    <property type="match status" value="1"/>
</dbReference>
<dbReference type="SUPFAM" id="SSF53335">
    <property type="entry name" value="S-adenosyl-L-methionine-dependent methyltransferases"/>
    <property type="match status" value="1"/>
</dbReference>
<feature type="binding site" evidence="7 8">
    <location>
        <position position="123"/>
    </location>
    <ligand>
        <name>S-adenosyl-L-methionine</name>
        <dbReference type="ChEBI" id="CHEBI:59789"/>
    </ligand>
</feature>
<evidence type="ECO:0000256" key="1">
    <source>
        <dbReference type="ARBA" id="ARBA00022490"/>
    </source>
</evidence>
<feature type="binding site" evidence="7 8">
    <location>
        <position position="29"/>
    </location>
    <ligand>
        <name>S-adenosyl-L-methionine</name>
        <dbReference type="ChEBI" id="CHEBI:59789"/>
    </ligand>
</feature>
<evidence type="ECO:0000256" key="7">
    <source>
        <dbReference type="HAMAP-Rule" id="MF_00607"/>
    </source>
</evidence>
<protein>
    <recommendedName>
        <fullName evidence="7">Ribosomal RNA small subunit methyltransferase A</fullName>
        <ecNumber evidence="7">2.1.1.182</ecNumber>
    </recommendedName>
    <alternativeName>
        <fullName evidence="7">16S rRNA (adenine(1518)-N(6)/adenine(1519)-N(6))-dimethyltransferase</fullName>
    </alternativeName>
    <alternativeName>
        <fullName evidence="7">16S rRNA dimethyladenosine transferase</fullName>
    </alternativeName>
    <alternativeName>
        <fullName evidence="7">16S rRNA dimethylase</fullName>
    </alternativeName>
    <alternativeName>
        <fullName evidence="7">S-adenosylmethionine-6-N', N'-adenosyl(rRNA) dimethyltransferase</fullName>
    </alternativeName>
</protein>
<accession>A0A233V6S0</accession>
<feature type="domain" description="Ribosomal RNA adenine methylase transferase N-terminal" evidence="9">
    <location>
        <begin position="36"/>
        <end position="208"/>
    </location>
</feature>
<dbReference type="GO" id="GO:0005829">
    <property type="term" value="C:cytosol"/>
    <property type="evidence" value="ECO:0007669"/>
    <property type="project" value="TreeGrafter"/>
</dbReference>
<dbReference type="InterPro" id="IPR020596">
    <property type="entry name" value="rRNA_Ade_Mease_Trfase_CS"/>
</dbReference>
<dbReference type="RefSeq" id="WP_094205478.1">
    <property type="nucleotide sequence ID" value="NZ_JAWGQT010000100.1"/>
</dbReference>
<keyword evidence="1 7" id="KW-0963">Cytoplasm</keyword>
<dbReference type="HAMAP" id="MF_00607">
    <property type="entry name" value="16SrRNA_methyltr_A"/>
    <property type="match status" value="1"/>
</dbReference>
<keyword evidence="6 7" id="KW-0694">RNA-binding</keyword>
<proteinExistence type="inferred from homology"/>
<evidence type="ECO:0000256" key="5">
    <source>
        <dbReference type="ARBA" id="ARBA00022691"/>
    </source>
</evidence>
<comment type="caution">
    <text evidence="10">The sequence shown here is derived from an EMBL/GenBank/DDBJ whole genome shotgun (WGS) entry which is preliminary data.</text>
</comment>
<dbReference type="InterPro" id="IPR023165">
    <property type="entry name" value="rRNA_Ade_diMease-like_C"/>
</dbReference>
<feature type="binding site" evidence="7 8">
    <location>
        <position position="77"/>
    </location>
    <ligand>
        <name>S-adenosyl-L-methionine</name>
        <dbReference type="ChEBI" id="CHEBI:59789"/>
    </ligand>
</feature>
<dbReference type="NCBIfam" id="TIGR00755">
    <property type="entry name" value="ksgA"/>
    <property type="match status" value="1"/>
</dbReference>
<dbReference type="InterPro" id="IPR011530">
    <property type="entry name" value="rRNA_adenine_dimethylase"/>
</dbReference>
<dbReference type="EMBL" id="NDYC01000015">
    <property type="protein sequence ID" value="OXZ28089.1"/>
    <property type="molecule type" value="Genomic_DNA"/>
</dbReference>
<dbReference type="Gene3D" id="1.10.8.100">
    <property type="entry name" value="Ribosomal RNA adenine dimethylase-like, domain 2"/>
    <property type="match status" value="1"/>
</dbReference>
<evidence type="ECO:0000256" key="3">
    <source>
        <dbReference type="ARBA" id="ARBA00022603"/>
    </source>
</evidence>
<keyword evidence="2 7" id="KW-0698">rRNA processing</keyword>
<keyword evidence="5 7" id="KW-0949">S-adenosyl-L-methionine</keyword>
<evidence type="ECO:0000259" key="9">
    <source>
        <dbReference type="SMART" id="SM00650"/>
    </source>
</evidence>
<dbReference type="FunFam" id="3.40.50.150:FF:000023">
    <property type="entry name" value="Ribosomal RNA small subunit methyltransferase A"/>
    <property type="match status" value="1"/>
</dbReference>
<dbReference type="PANTHER" id="PTHR11727:SF7">
    <property type="entry name" value="DIMETHYLADENOSINE TRANSFERASE-RELATED"/>
    <property type="match status" value="1"/>
</dbReference>
<dbReference type="Proteomes" id="UP000215413">
    <property type="component" value="Unassembled WGS sequence"/>
</dbReference>